<dbReference type="FunCoup" id="A0A263D0K2">
    <property type="interactions" value="3"/>
</dbReference>
<keyword evidence="5" id="KW-1185">Reference proteome</keyword>
<dbReference type="EMBL" id="NKYE01000010">
    <property type="protein sequence ID" value="OZM71881.1"/>
    <property type="molecule type" value="Genomic_DNA"/>
</dbReference>
<organism evidence="4 5">
    <name type="scientific">Amycolatopsis antarctica</name>
    <dbReference type="NCBI Taxonomy" id="1854586"/>
    <lineage>
        <taxon>Bacteria</taxon>
        <taxon>Bacillati</taxon>
        <taxon>Actinomycetota</taxon>
        <taxon>Actinomycetes</taxon>
        <taxon>Pseudonocardiales</taxon>
        <taxon>Pseudonocardiaceae</taxon>
        <taxon>Amycolatopsis</taxon>
    </lineage>
</organism>
<dbReference type="GO" id="GO:0042602">
    <property type="term" value="F:riboflavin reductase (NADPH) activity"/>
    <property type="evidence" value="ECO:0007669"/>
    <property type="project" value="TreeGrafter"/>
</dbReference>
<dbReference type="OrthoDB" id="9792858at2"/>
<keyword evidence="1" id="KW-0560">Oxidoreductase</keyword>
<dbReference type="InterPro" id="IPR002563">
    <property type="entry name" value="Flavin_Rdtase-like_dom"/>
</dbReference>
<sequence length="213" mass="22730">MPKARRVSPPTPSPPRPRRCDVRAVGQPSSGQRPRGLPAPVQRRPRLSEQSTLREVMSQFATGITVLTAGGENGHGMTANAFSSVSLDPPMVLCCVSRAARMHEAIVSAQSFAVSILGAGQREQARYFADWRRPRGLAQFDEVDWTPGPSTGAPLLTGSLAWLECRLAQTHEGGDHSIFVGEVLGSGRGTSRQALLFYGGGYHQVGAPTKATA</sequence>
<dbReference type="Proteomes" id="UP000242444">
    <property type="component" value="Unassembled WGS sequence"/>
</dbReference>
<feature type="domain" description="Flavin reductase like" evidence="3">
    <location>
        <begin position="57"/>
        <end position="204"/>
    </location>
</feature>
<name>A0A263D0K2_9PSEU</name>
<evidence type="ECO:0000313" key="5">
    <source>
        <dbReference type="Proteomes" id="UP000242444"/>
    </source>
</evidence>
<accession>A0A263D0K2</accession>
<dbReference type="PANTHER" id="PTHR30466:SF1">
    <property type="entry name" value="FMN REDUCTASE (NADH) RUTF"/>
    <property type="match status" value="1"/>
</dbReference>
<reference evidence="4 5" key="1">
    <citation type="submission" date="2017-07" db="EMBL/GenBank/DDBJ databases">
        <title>Amycolatopsis antarcticus sp. nov., isolated from the surface of an Antarcticus brown macroalga.</title>
        <authorList>
            <person name="Wang J."/>
            <person name="Leiva S."/>
            <person name="Huang J."/>
            <person name="Huang Y."/>
        </authorList>
    </citation>
    <scope>NUCLEOTIDE SEQUENCE [LARGE SCALE GENOMIC DNA]</scope>
    <source>
        <strain evidence="4 5">AU-G6</strain>
    </source>
</reference>
<dbReference type="Gene3D" id="2.30.110.10">
    <property type="entry name" value="Electron Transport, Fmn-binding Protein, Chain A"/>
    <property type="match status" value="1"/>
</dbReference>
<dbReference type="SMART" id="SM00903">
    <property type="entry name" value="Flavin_Reduct"/>
    <property type="match status" value="1"/>
</dbReference>
<comment type="caution">
    <text evidence="4">The sequence shown here is derived from an EMBL/GenBank/DDBJ whole genome shotgun (WGS) entry which is preliminary data.</text>
</comment>
<dbReference type="Pfam" id="PF01613">
    <property type="entry name" value="Flavin_Reduct"/>
    <property type="match status" value="1"/>
</dbReference>
<dbReference type="InterPro" id="IPR012349">
    <property type="entry name" value="Split_barrel_FMN-bd"/>
</dbReference>
<dbReference type="SUPFAM" id="SSF50475">
    <property type="entry name" value="FMN-binding split barrel"/>
    <property type="match status" value="1"/>
</dbReference>
<evidence type="ECO:0000256" key="2">
    <source>
        <dbReference type="SAM" id="MobiDB-lite"/>
    </source>
</evidence>
<evidence type="ECO:0000259" key="3">
    <source>
        <dbReference type="SMART" id="SM00903"/>
    </source>
</evidence>
<dbReference type="AlphaFoldDB" id="A0A263D0K2"/>
<dbReference type="GO" id="GO:0010181">
    <property type="term" value="F:FMN binding"/>
    <property type="evidence" value="ECO:0007669"/>
    <property type="project" value="InterPro"/>
</dbReference>
<gene>
    <name evidence="4" type="ORF">CFN78_17145</name>
</gene>
<dbReference type="PANTHER" id="PTHR30466">
    <property type="entry name" value="FLAVIN REDUCTASE"/>
    <property type="match status" value="1"/>
</dbReference>
<dbReference type="InterPro" id="IPR050268">
    <property type="entry name" value="NADH-dep_flavin_reductase"/>
</dbReference>
<protein>
    <submittedName>
        <fullName evidence="4">Flavin reductase</fullName>
    </submittedName>
</protein>
<dbReference type="InParanoid" id="A0A263D0K2"/>
<proteinExistence type="predicted"/>
<feature type="region of interest" description="Disordered" evidence="2">
    <location>
        <begin position="1"/>
        <end position="50"/>
    </location>
</feature>
<evidence type="ECO:0000256" key="1">
    <source>
        <dbReference type="ARBA" id="ARBA00023002"/>
    </source>
</evidence>
<evidence type="ECO:0000313" key="4">
    <source>
        <dbReference type="EMBL" id="OZM71881.1"/>
    </source>
</evidence>